<accession>A0ABR6ZSD2</accession>
<dbReference type="EMBL" id="JACOGF010000007">
    <property type="protein sequence ID" value="MBC3918796.1"/>
    <property type="molecule type" value="Genomic_DNA"/>
</dbReference>
<name>A0ABR6ZSD2_9BURK</name>
<sequence>MADNTILGAACALAGVALSQAVSVFQSHRERKHKHQILLREKYEEFSNIFLESRKQSSKLYSCETSSDIMEIMLLDDANKAMLIAKLYFPELCDPVKKYIDAFSDLIQHTNDYYVACGTSAVRAIATGYLQTPEKQKKFAKIGEVYGVASNFLNDEIVKNSQRYTKY</sequence>
<organism evidence="1 2">
    <name type="scientific">Undibacterium hunanense</name>
    <dbReference type="NCBI Taxonomy" id="2762292"/>
    <lineage>
        <taxon>Bacteria</taxon>
        <taxon>Pseudomonadati</taxon>
        <taxon>Pseudomonadota</taxon>
        <taxon>Betaproteobacteria</taxon>
        <taxon>Burkholderiales</taxon>
        <taxon>Oxalobacteraceae</taxon>
        <taxon>Undibacterium</taxon>
    </lineage>
</organism>
<protein>
    <submittedName>
        <fullName evidence="1">Uncharacterized protein</fullName>
    </submittedName>
</protein>
<comment type="caution">
    <text evidence="1">The sequence shown here is derived from an EMBL/GenBank/DDBJ whole genome shotgun (WGS) entry which is preliminary data.</text>
</comment>
<reference evidence="1 2" key="1">
    <citation type="submission" date="2020-08" db="EMBL/GenBank/DDBJ databases">
        <title>Novel species isolated from subtropical streams in China.</title>
        <authorList>
            <person name="Lu H."/>
        </authorList>
    </citation>
    <scope>NUCLEOTIDE SEQUENCE [LARGE SCALE GENOMIC DNA]</scope>
    <source>
        <strain evidence="1 2">CY18W</strain>
    </source>
</reference>
<proteinExistence type="predicted"/>
<evidence type="ECO:0000313" key="2">
    <source>
        <dbReference type="Proteomes" id="UP000650424"/>
    </source>
</evidence>
<gene>
    <name evidence="1" type="ORF">H8L32_14975</name>
</gene>
<dbReference type="RefSeq" id="WP_186948059.1">
    <property type="nucleotide sequence ID" value="NZ_JACOGF010000007.1"/>
</dbReference>
<dbReference type="Proteomes" id="UP000650424">
    <property type="component" value="Unassembled WGS sequence"/>
</dbReference>
<keyword evidence="2" id="KW-1185">Reference proteome</keyword>
<evidence type="ECO:0000313" key="1">
    <source>
        <dbReference type="EMBL" id="MBC3918796.1"/>
    </source>
</evidence>